<organism evidence="8 9">
    <name type="scientific">Apophysomyces ossiformis</name>
    <dbReference type="NCBI Taxonomy" id="679940"/>
    <lineage>
        <taxon>Eukaryota</taxon>
        <taxon>Fungi</taxon>
        <taxon>Fungi incertae sedis</taxon>
        <taxon>Mucoromycota</taxon>
        <taxon>Mucoromycotina</taxon>
        <taxon>Mucoromycetes</taxon>
        <taxon>Mucorales</taxon>
        <taxon>Mucorineae</taxon>
        <taxon>Mucoraceae</taxon>
        <taxon>Apophysomyces</taxon>
    </lineage>
</organism>
<dbReference type="SUPFAM" id="SSF52540">
    <property type="entry name" value="P-loop containing nucleoside triphosphate hydrolases"/>
    <property type="match status" value="1"/>
</dbReference>
<dbReference type="InterPro" id="IPR005225">
    <property type="entry name" value="Small_GTP-bd"/>
</dbReference>
<reference evidence="8" key="1">
    <citation type="submission" date="2020-01" db="EMBL/GenBank/DDBJ databases">
        <title>Genome Sequencing of Three Apophysomyces-Like Fungal Strains Confirms a Novel Fungal Genus in the Mucoromycota with divergent Burkholderia-like Endosymbiotic Bacteria.</title>
        <authorList>
            <person name="Stajich J.E."/>
            <person name="Macias A.M."/>
            <person name="Carter-House D."/>
            <person name="Lovett B."/>
            <person name="Kasson L.R."/>
            <person name="Berry K."/>
            <person name="Grigoriev I."/>
            <person name="Chang Y."/>
            <person name="Spatafora J."/>
            <person name="Kasson M.T."/>
        </authorList>
    </citation>
    <scope>NUCLEOTIDE SEQUENCE</scope>
    <source>
        <strain evidence="8">NRRL A-21654</strain>
    </source>
</reference>
<dbReference type="GO" id="GO:0005525">
    <property type="term" value="F:GTP binding"/>
    <property type="evidence" value="ECO:0007669"/>
    <property type="project" value="UniProtKB-KW"/>
</dbReference>
<protein>
    <submittedName>
        <fullName evidence="8">GTP-binding protein</fullName>
    </submittedName>
</protein>
<keyword evidence="6" id="KW-0342">GTP-binding</keyword>
<comment type="similarity">
    <text evidence="2">Belongs to the TRAFAC class TrmE-Era-EngA-EngB-Septin-like GTPase superfamily. EngB GTPase family.</text>
</comment>
<evidence type="ECO:0000313" key="8">
    <source>
        <dbReference type="EMBL" id="KAF7722631.1"/>
    </source>
</evidence>
<dbReference type="InterPro" id="IPR019987">
    <property type="entry name" value="GTP-bd_ribosome_bio_YsxC"/>
</dbReference>
<evidence type="ECO:0000259" key="7">
    <source>
        <dbReference type="PROSITE" id="PS51706"/>
    </source>
</evidence>
<dbReference type="Gene3D" id="3.40.50.300">
    <property type="entry name" value="P-loop containing nucleotide triphosphate hydrolases"/>
    <property type="match status" value="1"/>
</dbReference>
<dbReference type="CDD" id="cd01876">
    <property type="entry name" value="YihA_EngB"/>
    <property type="match status" value="1"/>
</dbReference>
<keyword evidence="4" id="KW-0547">Nucleotide-binding</keyword>
<accession>A0A8H7BM22</accession>
<dbReference type="InterPro" id="IPR006073">
    <property type="entry name" value="GTP-bd"/>
</dbReference>
<dbReference type="InterPro" id="IPR030393">
    <property type="entry name" value="G_ENGB_dom"/>
</dbReference>
<dbReference type="PANTHER" id="PTHR47560:SF1">
    <property type="entry name" value="EXPRESSED PROTEIN"/>
    <property type="match status" value="1"/>
</dbReference>
<dbReference type="AlphaFoldDB" id="A0A8H7BM22"/>
<dbReference type="OrthoDB" id="391988at2759"/>
<evidence type="ECO:0000256" key="2">
    <source>
        <dbReference type="ARBA" id="ARBA00009638"/>
    </source>
</evidence>
<comment type="caution">
    <text evidence="8">The sequence shown here is derived from an EMBL/GenBank/DDBJ whole genome shotgun (WGS) entry which is preliminary data.</text>
</comment>
<feature type="domain" description="EngB-type G" evidence="7">
    <location>
        <begin position="107"/>
        <end position="281"/>
    </location>
</feature>
<evidence type="ECO:0000256" key="4">
    <source>
        <dbReference type="ARBA" id="ARBA00022741"/>
    </source>
</evidence>
<dbReference type="Proteomes" id="UP000605846">
    <property type="component" value="Unassembled WGS sequence"/>
</dbReference>
<keyword evidence="5" id="KW-0460">Magnesium</keyword>
<evidence type="ECO:0000256" key="5">
    <source>
        <dbReference type="ARBA" id="ARBA00022842"/>
    </source>
</evidence>
<keyword evidence="3" id="KW-0479">Metal-binding</keyword>
<dbReference type="PROSITE" id="PS51706">
    <property type="entry name" value="G_ENGB"/>
    <property type="match status" value="1"/>
</dbReference>
<proteinExistence type="inferred from homology"/>
<keyword evidence="9" id="KW-1185">Reference proteome</keyword>
<dbReference type="Pfam" id="PF01926">
    <property type="entry name" value="MMR_HSR1"/>
    <property type="match status" value="1"/>
</dbReference>
<sequence length="293" mass="33374">MSLTQRWMPMLSMVRRSMATGAAAAAAKPLSNRQKFNQIQPPRSLYDKLERLGFGALRRTNRFVKMHKAKDASKKNDMEKSPDPVYTFPLLSFFAGAQTPASFPPETLGEVGFVGRSNVGKSTLLNHLADTNIVRTSDKPGLTQQINFFSVGRLFFMVDMPGYGFAFVDEEKRQQWRQLMETYISTRKTLKRIFVVIDARHGLKLADLEFLKMLDSKQVKFQIVMTKSDLQVLPTLAKRVVTVQEKIKAYNHAIKDVLVVSSKSGAGINQMRKEMLFLMGHLRPKDFYENKTK</sequence>
<evidence type="ECO:0000313" key="9">
    <source>
        <dbReference type="Proteomes" id="UP000605846"/>
    </source>
</evidence>
<dbReference type="GO" id="GO:0046872">
    <property type="term" value="F:metal ion binding"/>
    <property type="evidence" value="ECO:0007669"/>
    <property type="project" value="UniProtKB-KW"/>
</dbReference>
<dbReference type="NCBIfam" id="TIGR00231">
    <property type="entry name" value="small_GTP"/>
    <property type="match status" value="1"/>
</dbReference>
<dbReference type="NCBIfam" id="TIGR03598">
    <property type="entry name" value="GTPase_YsxC"/>
    <property type="match status" value="1"/>
</dbReference>
<name>A0A8H7BM22_9FUNG</name>
<comment type="cofactor">
    <cofactor evidence="1">
        <name>Mg(2+)</name>
        <dbReference type="ChEBI" id="CHEBI:18420"/>
    </cofactor>
</comment>
<evidence type="ECO:0000256" key="1">
    <source>
        <dbReference type="ARBA" id="ARBA00001946"/>
    </source>
</evidence>
<gene>
    <name evidence="8" type="primary">GTPBP8</name>
    <name evidence="8" type="ORF">EC973_002903</name>
</gene>
<dbReference type="HAMAP" id="MF_00321">
    <property type="entry name" value="GTPase_EngB"/>
    <property type="match status" value="1"/>
</dbReference>
<dbReference type="EMBL" id="JABAYA010000185">
    <property type="protein sequence ID" value="KAF7722631.1"/>
    <property type="molecule type" value="Genomic_DNA"/>
</dbReference>
<evidence type="ECO:0000256" key="6">
    <source>
        <dbReference type="ARBA" id="ARBA00023134"/>
    </source>
</evidence>
<dbReference type="InterPro" id="IPR027417">
    <property type="entry name" value="P-loop_NTPase"/>
</dbReference>
<evidence type="ECO:0000256" key="3">
    <source>
        <dbReference type="ARBA" id="ARBA00022723"/>
    </source>
</evidence>
<dbReference type="PANTHER" id="PTHR47560">
    <property type="entry name" value="EXPRESSED PROTEIN"/>
    <property type="match status" value="1"/>
</dbReference>